<dbReference type="AlphaFoldDB" id="A0A4Y1ZFK5"/>
<name>A0A4Y1ZFK5_9BACL</name>
<organism evidence="1 2">
    <name type="scientific">Sporolactobacillus inulinus</name>
    <dbReference type="NCBI Taxonomy" id="2078"/>
    <lineage>
        <taxon>Bacteria</taxon>
        <taxon>Bacillati</taxon>
        <taxon>Bacillota</taxon>
        <taxon>Bacilli</taxon>
        <taxon>Bacillales</taxon>
        <taxon>Sporolactobacillaceae</taxon>
        <taxon>Sporolactobacillus</taxon>
    </lineage>
</organism>
<proteinExistence type="predicted"/>
<dbReference type="Proteomes" id="UP000319716">
    <property type="component" value="Unassembled WGS sequence"/>
</dbReference>
<dbReference type="EMBL" id="BEXB01000036">
    <property type="protein sequence ID" value="GAY77946.1"/>
    <property type="molecule type" value="Genomic_DNA"/>
</dbReference>
<reference evidence="1 2" key="1">
    <citation type="submission" date="2017-11" db="EMBL/GenBank/DDBJ databases">
        <title>Draft Genome Sequence of Sporolactobacillus inulinus NBRC 111894 Isolated from Koso, a Japanese Sugar-Vegetable Fermented Beverage.</title>
        <authorList>
            <person name="Chiou T.Y."/>
            <person name="Oshima K."/>
            <person name="Suda W."/>
            <person name="Hattori M."/>
            <person name="Takahashi T."/>
        </authorList>
    </citation>
    <scope>NUCLEOTIDE SEQUENCE [LARGE SCALE GENOMIC DNA]</scope>
    <source>
        <strain evidence="1 2">NBRC111894</strain>
    </source>
</reference>
<evidence type="ECO:0000313" key="1">
    <source>
        <dbReference type="EMBL" id="GAY77946.1"/>
    </source>
</evidence>
<protein>
    <submittedName>
        <fullName evidence="1">Uncharacterized protein</fullName>
    </submittedName>
</protein>
<comment type="caution">
    <text evidence="1">The sequence shown here is derived from an EMBL/GenBank/DDBJ whole genome shotgun (WGS) entry which is preliminary data.</text>
</comment>
<gene>
    <name evidence="1" type="ORF">NBRC111894_3500</name>
</gene>
<sequence>MHNLENSDHLAAVLDKTSAMMRLNVSLIKKRFKTSNKPDLLDPAV</sequence>
<evidence type="ECO:0000313" key="2">
    <source>
        <dbReference type="Proteomes" id="UP000319716"/>
    </source>
</evidence>
<accession>A0A4Y1ZFK5</accession>